<organism evidence="1 2">
    <name type="scientific">Aulographum hederae CBS 113979</name>
    <dbReference type="NCBI Taxonomy" id="1176131"/>
    <lineage>
        <taxon>Eukaryota</taxon>
        <taxon>Fungi</taxon>
        <taxon>Dikarya</taxon>
        <taxon>Ascomycota</taxon>
        <taxon>Pezizomycotina</taxon>
        <taxon>Dothideomycetes</taxon>
        <taxon>Pleosporomycetidae</taxon>
        <taxon>Aulographales</taxon>
        <taxon>Aulographaceae</taxon>
    </lineage>
</organism>
<evidence type="ECO:0000313" key="1">
    <source>
        <dbReference type="EMBL" id="KAF1991481.1"/>
    </source>
</evidence>
<keyword evidence="2" id="KW-1185">Reference proteome</keyword>
<reference evidence="1" key="1">
    <citation type="journal article" date="2020" name="Stud. Mycol.">
        <title>101 Dothideomycetes genomes: a test case for predicting lifestyles and emergence of pathogens.</title>
        <authorList>
            <person name="Haridas S."/>
            <person name="Albert R."/>
            <person name="Binder M."/>
            <person name="Bloem J."/>
            <person name="Labutti K."/>
            <person name="Salamov A."/>
            <person name="Andreopoulos B."/>
            <person name="Baker S."/>
            <person name="Barry K."/>
            <person name="Bills G."/>
            <person name="Bluhm B."/>
            <person name="Cannon C."/>
            <person name="Castanera R."/>
            <person name="Culley D."/>
            <person name="Daum C."/>
            <person name="Ezra D."/>
            <person name="Gonzalez J."/>
            <person name="Henrissat B."/>
            <person name="Kuo A."/>
            <person name="Liang C."/>
            <person name="Lipzen A."/>
            <person name="Lutzoni F."/>
            <person name="Magnuson J."/>
            <person name="Mondo S."/>
            <person name="Nolan M."/>
            <person name="Ohm R."/>
            <person name="Pangilinan J."/>
            <person name="Park H.-J."/>
            <person name="Ramirez L."/>
            <person name="Alfaro M."/>
            <person name="Sun H."/>
            <person name="Tritt A."/>
            <person name="Yoshinaga Y."/>
            <person name="Zwiers L.-H."/>
            <person name="Turgeon B."/>
            <person name="Goodwin S."/>
            <person name="Spatafora J."/>
            <person name="Crous P."/>
            <person name="Grigoriev I."/>
        </authorList>
    </citation>
    <scope>NUCLEOTIDE SEQUENCE</scope>
    <source>
        <strain evidence="1">CBS 113979</strain>
    </source>
</reference>
<protein>
    <submittedName>
        <fullName evidence="1">Uncharacterized protein</fullName>
    </submittedName>
</protein>
<dbReference type="EMBL" id="ML977139">
    <property type="protein sequence ID" value="KAF1991481.1"/>
    <property type="molecule type" value="Genomic_DNA"/>
</dbReference>
<name>A0A6G1HE32_9PEZI</name>
<dbReference type="Proteomes" id="UP000800041">
    <property type="component" value="Unassembled WGS sequence"/>
</dbReference>
<dbReference type="AlphaFoldDB" id="A0A6G1HE32"/>
<evidence type="ECO:0000313" key="2">
    <source>
        <dbReference type="Proteomes" id="UP000800041"/>
    </source>
</evidence>
<sequence length="105" mass="11898">MAMKPSVQAVIPCSTLLLSMCFMSPNTVVFLYLCRMLPTHARNKRQLARGHPKMAAQLIQRVRRAHRKASSNPLRITRSFPALLFQHPAPLSARQVFLLAPRSIH</sequence>
<gene>
    <name evidence="1" type="ORF">K402DRAFT_126094</name>
</gene>
<proteinExistence type="predicted"/>
<accession>A0A6G1HE32</accession>